<feature type="region of interest" description="Disordered" evidence="1">
    <location>
        <begin position="382"/>
        <end position="418"/>
    </location>
</feature>
<feature type="compositionally biased region" description="Acidic residues" evidence="1">
    <location>
        <begin position="539"/>
        <end position="553"/>
    </location>
</feature>
<feature type="compositionally biased region" description="Basic residues" evidence="1">
    <location>
        <begin position="335"/>
        <end position="351"/>
    </location>
</feature>
<feature type="region of interest" description="Disordered" evidence="1">
    <location>
        <begin position="1039"/>
        <end position="1067"/>
    </location>
</feature>
<feature type="compositionally biased region" description="Low complexity" evidence="1">
    <location>
        <begin position="122"/>
        <end position="136"/>
    </location>
</feature>
<dbReference type="Pfam" id="PF15963">
    <property type="entry name" value="Myb_DNA-bind_7"/>
    <property type="match status" value="1"/>
</dbReference>
<feature type="compositionally biased region" description="Basic and acidic residues" evidence="1">
    <location>
        <begin position="61"/>
        <end position="81"/>
    </location>
</feature>
<dbReference type="EMBL" id="JAFNEN010000164">
    <property type="protein sequence ID" value="KAG8191200.1"/>
    <property type="molecule type" value="Genomic_DNA"/>
</dbReference>
<feature type="region of interest" description="Disordered" evidence="1">
    <location>
        <begin position="333"/>
        <end position="356"/>
    </location>
</feature>
<sequence length="1249" mass="138438">MASQLPLTIKKEDDVMPRASLFPKRKTAIANIPPRARFAKARPNIGGLVSKTTKDAQPTVEAEKKSSVTEEPKSSETKEKSQVSNTESTTANDNLQSSESETIVLETPIIKKEDEILQRPSALPKRTLATPAAPRARYQKARPNIAALASKKPKTVSTPIDSVETLSKEKDAEDSSNSKLPESQDDIEKESTAQSTSVVNPITAPEPVVGFSFTKGIMEVFPEKSSNVEPDNPAENHLLEILNTSVNESLSAANEEEVVQNSEECVVLNSVEEQECPETVAKDPQTPEKKKSNYLKLLSKTTKSNSEAGKEGAASTSIFSKANEYPTLKSILNSPRKRITTKKTYERKRRLANLAETPSRSEMTMTDLIYYNPAGEPMKIAKPQTRAVENLPADENTKPTEEEPPPEEDESSNPPVPKVIISENGEIIIDESSLVVRRKETIDTSIEAIIENDNTTYSSFRKKSAKQWSNKETSKFYKALSLVGTDFALMENIFTVNGNVTRSRRELKLKFKREEKLRLNLVHKAMYETQTYDISILEDDPDDFSAENVDEPPEPSAPKKRGRKPKAVVGNENKPKATTKKNKAKYSTSESTNENPDPIYEIPDEEMNDVLQLNGQVNSNGHDSNLDDDQASKSPKISRPQRARKNKTLTDYITDIEESEHSDDYLSDCSSEAITKKKPPDTSETAEVIDNNGQSTSIVKPKRGRKRKSSVLPPDYFENIEAQVTGTNMLTKESFILGPPETEFTVSRLGRVRKTRILTDYITDEEEIDEGDDESVKGVGSRNARILSDNSNGDSCIMVEQIDSLPDNSTVEVIAKVKEESEDSPEVLVIPQNITDNDRDINFVPPLVENISCDLEDNHRTAVSNTNTNSTLPQSLAQNVTVCNQVPSENDINSSSSVNIQHINTGQKRKAFDGEIQCIEFEQPSSEHVVHLLDAASEVVITDTTKAKRMRRRAAMPNLAMAKRRPGVETEVPQVKPSFSNFTPKENSSNPSKPIITRPFEPLWTYSRNIKRDGETVLALQADDEVIIKPNLAQVKRRPGVETEVPQVKPSFSNFTPKENSSNPSKPIITRPFEPLWTYSRNIKRKGETVLPLQADDEVIIVNSDQSAQEKDNLKTSFQNNSVPGTSFNNNSISGSSLQNNVPAQTLPKNNSFAGISLPVPGTSFETNQTILNLESSTDSQQQVLEPTSFPENNQTILSSTLSFPNSQAITLDSDGTSTDPPPVMIFTKSPNNENILHLFMVQSPKPCY</sequence>
<dbReference type="AlphaFoldDB" id="A0AAV6V3A6"/>
<proteinExistence type="predicted"/>
<dbReference type="GO" id="GO:0001156">
    <property type="term" value="F:TFIIIC-class transcription factor complex binding"/>
    <property type="evidence" value="ECO:0007669"/>
    <property type="project" value="TreeGrafter"/>
</dbReference>
<evidence type="ECO:0000256" key="1">
    <source>
        <dbReference type="SAM" id="MobiDB-lite"/>
    </source>
</evidence>
<reference evidence="3 4" key="1">
    <citation type="journal article" date="2022" name="Nat. Ecol. Evol.">
        <title>A masculinizing supergene underlies an exaggerated male reproductive morph in a spider.</title>
        <authorList>
            <person name="Hendrickx F."/>
            <person name="De Corte Z."/>
            <person name="Sonet G."/>
            <person name="Van Belleghem S.M."/>
            <person name="Kostlbacher S."/>
            <person name="Vangestel C."/>
        </authorList>
    </citation>
    <scope>NUCLEOTIDE SEQUENCE [LARGE SCALE GENOMIC DNA]</scope>
    <source>
        <strain evidence="3">W744_W776</strain>
    </source>
</reference>
<feature type="compositionally biased region" description="Polar residues" evidence="1">
    <location>
        <begin position="977"/>
        <end position="992"/>
    </location>
</feature>
<feature type="compositionally biased region" description="Acidic residues" evidence="1">
    <location>
        <begin position="402"/>
        <end position="411"/>
    </location>
</feature>
<name>A0AAV6V3A6_9ARAC</name>
<feature type="region of interest" description="Disordered" evidence="1">
    <location>
        <begin position="273"/>
        <end position="294"/>
    </location>
</feature>
<evidence type="ECO:0000313" key="4">
    <source>
        <dbReference type="Proteomes" id="UP000827092"/>
    </source>
</evidence>
<dbReference type="GO" id="GO:0070898">
    <property type="term" value="P:RNA polymerase III preinitiation complex assembly"/>
    <property type="evidence" value="ECO:0007669"/>
    <property type="project" value="TreeGrafter"/>
</dbReference>
<feature type="compositionally biased region" description="Polar residues" evidence="1">
    <location>
        <begin position="586"/>
        <end position="595"/>
    </location>
</feature>
<dbReference type="InterPro" id="IPR039467">
    <property type="entry name" value="TFIIIB_B''_Myb"/>
</dbReference>
<dbReference type="Proteomes" id="UP000827092">
    <property type="component" value="Unassembled WGS sequence"/>
</dbReference>
<organism evidence="3 4">
    <name type="scientific">Oedothorax gibbosus</name>
    <dbReference type="NCBI Taxonomy" id="931172"/>
    <lineage>
        <taxon>Eukaryota</taxon>
        <taxon>Metazoa</taxon>
        <taxon>Ecdysozoa</taxon>
        <taxon>Arthropoda</taxon>
        <taxon>Chelicerata</taxon>
        <taxon>Arachnida</taxon>
        <taxon>Araneae</taxon>
        <taxon>Araneomorphae</taxon>
        <taxon>Entelegynae</taxon>
        <taxon>Araneoidea</taxon>
        <taxon>Linyphiidae</taxon>
        <taxon>Erigoninae</taxon>
        <taxon>Oedothorax</taxon>
    </lineage>
</organism>
<comment type="caution">
    <text evidence="3">The sequence shown here is derived from an EMBL/GenBank/DDBJ whole genome shotgun (WGS) entry which is preliminary data.</text>
</comment>
<accession>A0AAV6V3A6</accession>
<gene>
    <name evidence="3" type="ORF">JTE90_011883</name>
</gene>
<keyword evidence="4" id="KW-1185">Reference proteome</keyword>
<evidence type="ECO:0000259" key="2">
    <source>
        <dbReference type="Pfam" id="PF15963"/>
    </source>
</evidence>
<feature type="compositionally biased region" description="Basic residues" evidence="1">
    <location>
        <begin position="700"/>
        <end position="709"/>
    </location>
</feature>
<feature type="region of interest" description="Disordered" evidence="1">
    <location>
        <begin position="964"/>
        <end position="994"/>
    </location>
</feature>
<feature type="region of interest" description="Disordered" evidence="1">
    <location>
        <begin position="615"/>
        <end position="711"/>
    </location>
</feature>
<evidence type="ECO:0000313" key="3">
    <source>
        <dbReference type="EMBL" id="KAG8191200.1"/>
    </source>
</evidence>
<dbReference type="GO" id="GO:0000126">
    <property type="term" value="C:transcription factor TFIIIB complex"/>
    <property type="evidence" value="ECO:0007669"/>
    <property type="project" value="TreeGrafter"/>
</dbReference>
<feature type="region of interest" description="Disordered" evidence="1">
    <location>
        <begin position="38"/>
        <end position="201"/>
    </location>
</feature>
<feature type="region of interest" description="Disordered" evidence="1">
    <location>
        <begin position="539"/>
        <end position="602"/>
    </location>
</feature>
<dbReference type="PANTHER" id="PTHR22929">
    <property type="entry name" value="RNA POLYMERASE III TRANSCRIPTION INITIATION FACTOR B"/>
    <property type="match status" value="1"/>
</dbReference>
<feature type="domain" description="Transcription factor TFIIIB component B'' Myb" evidence="2">
    <location>
        <begin position="460"/>
        <end position="540"/>
    </location>
</feature>
<feature type="compositionally biased region" description="Polar residues" evidence="1">
    <location>
        <begin position="1050"/>
        <end position="1065"/>
    </location>
</feature>
<feature type="compositionally biased region" description="Polar residues" evidence="1">
    <location>
        <begin position="82"/>
        <end position="101"/>
    </location>
</feature>
<protein>
    <recommendedName>
        <fullName evidence="2">Transcription factor TFIIIB component B'' Myb domain-containing protein</fullName>
    </recommendedName>
</protein>
<dbReference type="PANTHER" id="PTHR22929:SF0">
    <property type="entry name" value="TRANSCRIPTION FACTOR TFIIIB COMPONENT B'' HOMOLOG"/>
    <property type="match status" value="1"/>
</dbReference>